<dbReference type="AlphaFoldDB" id="A0A8J9ZL49"/>
<accession>A0A8J9ZL49</accession>
<feature type="region of interest" description="Disordered" evidence="1">
    <location>
        <begin position="1"/>
        <end position="41"/>
    </location>
</feature>
<proteinExistence type="predicted"/>
<dbReference type="Pfam" id="PF13621">
    <property type="entry name" value="Cupin_8"/>
    <property type="match status" value="1"/>
</dbReference>
<dbReference type="PANTHER" id="PTHR12461:SF83">
    <property type="entry name" value="JMJC DOMAIN-CONTAINING PROTEIN"/>
    <property type="match status" value="1"/>
</dbReference>
<keyword evidence="4" id="KW-1185">Reference proteome</keyword>
<reference evidence="3" key="1">
    <citation type="submission" date="2022-01" db="EMBL/GenBank/DDBJ databases">
        <authorList>
            <person name="Braso-Vives M."/>
        </authorList>
    </citation>
    <scope>NUCLEOTIDE SEQUENCE</scope>
</reference>
<dbReference type="InterPro" id="IPR014710">
    <property type="entry name" value="RmlC-like_jellyroll"/>
</dbReference>
<protein>
    <submittedName>
        <fullName evidence="3">JMJD7 protein</fullName>
    </submittedName>
</protein>
<dbReference type="PROSITE" id="PS51184">
    <property type="entry name" value="JMJC"/>
    <property type="match status" value="1"/>
</dbReference>
<evidence type="ECO:0000256" key="1">
    <source>
        <dbReference type="SAM" id="MobiDB-lite"/>
    </source>
</evidence>
<dbReference type="PANTHER" id="PTHR12461">
    <property type="entry name" value="HYPOXIA-INDUCIBLE FACTOR 1 ALPHA INHIBITOR-RELATED"/>
    <property type="match status" value="1"/>
</dbReference>
<evidence type="ECO:0000313" key="4">
    <source>
        <dbReference type="Proteomes" id="UP000838412"/>
    </source>
</evidence>
<gene>
    <name evidence="3" type="primary">JMJD7</name>
    <name evidence="3" type="ORF">BLAG_LOCUS14874</name>
</gene>
<sequence length="201" mass="22710">MSYDDIAQATDERECGSSLPSVGTRTGFRTEHTWSGGEGGIGQTELREAIFPAGTSKISGASTEKISGKKEVILFEPNDSTRLYEAPILDAILWFNNRTGKFRRKTLLEVGTFAMSPVDILKPNFKRFPKFAEAVPLNCTIDEGEVLYMPAHWWHEVQSYPSSTQHRNLAINFWYEPFLTKEFPCQTCSLDVNPHHRHLLG</sequence>
<organism evidence="3 4">
    <name type="scientific">Branchiostoma lanceolatum</name>
    <name type="common">Common lancelet</name>
    <name type="synonym">Amphioxus lanceolatum</name>
    <dbReference type="NCBI Taxonomy" id="7740"/>
    <lineage>
        <taxon>Eukaryota</taxon>
        <taxon>Metazoa</taxon>
        <taxon>Chordata</taxon>
        <taxon>Cephalochordata</taxon>
        <taxon>Leptocardii</taxon>
        <taxon>Amphioxiformes</taxon>
        <taxon>Branchiostomatidae</taxon>
        <taxon>Branchiostoma</taxon>
    </lineage>
</organism>
<feature type="domain" description="JmjC" evidence="2">
    <location>
        <begin position="1"/>
        <end position="192"/>
    </location>
</feature>
<name>A0A8J9ZL49_BRALA</name>
<evidence type="ECO:0000313" key="3">
    <source>
        <dbReference type="EMBL" id="CAH1256690.1"/>
    </source>
</evidence>
<dbReference type="SUPFAM" id="SSF51197">
    <property type="entry name" value="Clavaminate synthase-like"/>
    <property type="match status" value="1"/>
</dbReference>
<dbReference type="Gene3D" id="2.60.120.10">
    <property type="entry name" value="Jelly Rolls"/>
    <property type="match status" value="1"/>
</dbReference>
<dbReference type="EMBL" id="OV696688">
    <property type="protein sequence ID" value="CAH1256690.1"/>
    <property type="molecule type" value="Genomic_DNA"/>
</dbReference>
<dbReference type="Proteomes" id="UP000838412">
    <property type="component" value="Chromosome 3"/>
</dbReference>
<dbReference type="InterPro" id="IPR041667">
    <property type="entry name" value="Cupin_8"/>
</dbReference>
<dbReference type="OrthoDB" id="415358at2759"/>
<evidence type="ECO:0000259" key="2">
    <source>
        <dbReference type="PROSITE" id="PS51184"/>
    </source>
</evidence>
<dbReference type="InterPro" id="IPR003347">
    <property type="entry name" value="JmjC_dom"/>
</dbReference>